<dbReference type="PROSITE" id="PS50943">
    <property type="entry name" value="HTH_CROC1"/>
    <property type="match status" value="1"/>
</dbReference>
<gene>
    <name evidence="2" type="ORF">LHUE1_001040</name>
</gene>
<dbReference type="RefSeq" id="WP_241484834.1">
    <property type="nucleotide sequence ID" value="NZ_CP120687.1"/>
</dbReference>
<dbReference type="SMART" id="SM00530">
    <property type="entry name" value="HTH_XRE"/>
    <property type="match status" value="2"/>
</dbReference>
<sequence length="646" mass="73690">MLFIMLMGHICKNPYFVLLPSISWLRKLVIGGEIMVEKTISHQQLLKRLGQYFRNRRVGRGLTLKDVSGNLSEATISRFERGELDISTGKALALMVRLGIDEYDLLTLYDSDPINFPLSLQEPIQMSDFRILNQREKAFFLAHPNQNEMTALARILFEAGKWWPDAHYRLTAEEEQMIADRMAVPERFDLLGLELYKAIVGPASHELLLLLRQRAKRVQSDWRALSFMQLLMLWLGALMNRDMALATVIETDLKPIIKQYHDTAQVIEFYPNWQYGLAVKRWLQAPTVANVARIQQIITDLRERNVETDARWFELMFARTQAGSVHHNPALKDRPKKIVLSRTGGEILKTRREYLGLTRADLKNILSVTALRRFESGQTQLSFGTWVRLCGELALVPSQVLSLPNQLDAKHSRVPGSISLRATFKQVANIPMGSAHDIEAEKVIARFNGQLPELPKSILDTQQFILRSAAHLAPPTGVEMQKEASIILSHLLSMNEWGSLETHASAELVRWLQPAQLVMLFQKARRVIGKHPWTTVGVNYIFDGLNRAILQVVTEQPHDVGCSFLSEFKWLLTIGNPSPMRWQAMGSWLIGRYVTAPSSVSEEAVMHYVDQSLRVGHPDAIDKLKVLWHDELPTNFLDSFVRKFSH</sequence>
<dbReference type="Proteomes" id="UP001220228">
    <property type="component" value="Chromosome"/>
</dbReference>
<protein>
    <submittedName>
        <fullName evidence="2">Transcriptional regulator</fullName>
    </submittedName>
</protein>
<proteinExistence type="predicted"/>
<feature type="domain" description="HTH cro/C1-type" evidence="1">
    <location>
        <begin position="53"/>
        <end position="105"/>
    </location>
</feature>
<name>A0ABY8DTC4_9LACO</name>
<organism evidence="2 3">
    <name type="scientific">Lacticaseibacillus huelsenbergensis</name>
    <dbReference type="NCBI Taxonomy" id="3035291"/>
    <lineage>
        <taxon>Bacteria</taxon>
        <taxon>Bacillati</taxon>
        <taxon>Bacillota</taxon>
        <taxon>Bacilli</taxon>
        <taxon>Lactobacillales</taxon>
        <taxon>Lactobacillaceae</taxon>
        <taxon>Lacticaseibacillus</taxon>
    </lineage>
</organism>
<dbReference type="SUPFAM" id="SSF47413">
    <property type="entry name" value="lambda repressor-like DNA-binding domains"/>
    <property type="match status" value="2"/>
</dbReference>
<dbReference type="InterPro" id="IPR001387">
    <property type="entry name" value="Cro/C1-type_HTH"/>
</dbReference>
<dbReference type="EMBL" id="CP120687">
    <property type="protein sequence ID" value="WFB40259.1"/>
    <property type="molecule type" value="Genomic_DNA"/>
</dbReference>
<dbReference type="CDD" id="cd00093">
    <property type="entry name" value="HTH_XRE"/>
    <property type="match status" value="1"/>
</dbReference>
<keyword evidence="3" id="KW-1185">Reference proteome</keyword>
<reference evidence="2 3" key="1">
    <citation type="submission" date="2023-03" db="EMBL/GenBank/DDBJ databases">
        <authorList>
            <person name="Ruckert-Reed C."/>
        </authorList>
    </citation>
    <scope>NUCLEOTIDE SEQUENCE [LARGE SCALE GENOMIC DNA]</scope>
    <source>
        <strain evidence="2 3">DSM 115425</strain>
    </source>
</reference>
<dbReference type="Gene3D" id="1.10.260.40">
    <property type="entry name" value="lambda repressor-like DNA-binding domains"/>
    <property type="match status" value="1"/>
</dbReference>
<dbReference type="InterPro" id="IPR010982">
    <property type="entry name" value="Lambda_DNA-bd_dom_sf"/>
</dbReference>
<accession>A0ABY8DTC4</accession>
<evidence type="ECO:0000313" key="2">
    <source>
        <dbReference type="EMBL" id="WFB40259.1"/>
    </source>
</evidence>
<evidence type="ECO:0000313" key="3">
    <source>
        <dbReference type="Proteomes" id="UP001220228"/>
    </source>
</evidence>
<evidence type="ECO:0000259" key="1">
    <source>
        <dbReference type="PROSITE" id="PS50943"/>
    </source>
</evidence>